<dbReference type="Proteomes" id="UP000704712">
    <property type="component" value="Unassembled WGS sequence"/>
</dbReference>
<evidence type="ECO:0000256" key="1">
    <source>
        <dbReference type="SAM" id="SignalP"/>
    </source>
</evidence>
<reference evidence="2" key="1">
    <citation type="submission" date="2020-04" db="EMBL/GenBank/DDBJ databases">
        <title>Hybrid Assembly of Korean Phytophthora infestans isolates.</title>
        <authorList>
            <person name="Prokchorchik M."/>
            <person name="Lee Y."/>
            <person name="Seo J."/>
            <person name="Cho J.-H."/>
            <person name="Park Y.-E."/>
            <person name="Jang D.-C."/>
            <person name="Im J.-S."/>
            <person name="Choi J.-G."/>
            <person name="Park H.-J."/>
            <person name="Lee G.-B."/>
            <person name="Lee Y.-G."/>
            <person name="Hong S.-Y."/>
            <person name="Cho K."/>
            <person name="Sohn K.H."/>
        </authorList>
    </citation>
    <scope>NUCLEOTIDE SEQUENCE</scope>
    <source>
        <strain evidence="2">KR_1_A1</strain>
        <strain evidence="3">KR_2_A2</strain>
    </source>
</reference>
<proteinExistence type="predicted"/>
<dbReference type="Proteomes" id="UP000602510">
    <property type="component" value="Unassembled WGS sequence"/>
</dbReference>
<protein>
    <recommendedName>
        <fullName evidence="5">Secreted RxLR effector peptide protein</fullName>
    </recommendedName>
</protein>
<name>A0A833TCZ6_PHYIN</name>
<dbReference type="EMBL" id="JAACNO010001194">
    <property type="protein sequence ID" value="KAF4142444.1"/>
    <property type="molecule type" value="Genomic_DNA"/>
</dbReference>
<organism evidence="2 4">
    <name type="scientific">Phytophthora infestans</name>
    <name type="common">Potato late blight agent</name>
    <name type="synonym">Botrytis infestans</name>
    <dbReference type="NCBI Taxonomy" id="4787"/>
    <lineage>
        <taxon>Eukaryota</taxon>
        <taxon>Sar</taxon>
        <taxon>Stramenopiles</taxon>
        <taxon>Oomycota</taxon>
        <taxon>Peronosporomycetes</taxon>
        <taxon>Peronosporales</taxon>
        <taxon>Peronosporaceae</taxon>
        <taxon>Phytophthora</taxon>
    </lineage>
</organism>
<evidence type="ECO:0008006" key="5">
    <source>
        <dbReference type="Google" id="ProtNLM"/>
    </source>
</evidence>
<comment type="caution">
    <text evidence="2">The sequence shown here is derived from an EMBL/GenBank/DDBJ whole genome shotgun (WGS) entry which is preliminary data.</text>
</comment>
<feature type="signal peptide" evidence="1">
    <location>
        <begin position="1"/>
        <end position="21"/>
    </location>
</feature>
<accession>A0A833TCZ6</accession>
<dbReference type="EMBL" id="WSZM01000043">
    <property type="protein sequence ID" value="KAF4045624.1"/>
    <property type="molecule type" value="Genomic_DNA"/>
</dbReference>
<dbReference type="AlphaFoldDB" id="A0A833TCZ6"/>
<keyword evidence="4" id="KW-1185">Reference proteome</keyword>
<sequence length="225" mass="24827">MRNHWIVTLLAVAIFAAGNAAVATTAVGHQVLSSSTRKLRAHTEVGDERANSPSLSVYENLARALPKLLQDDEITVLAGKALAKKTSSSDVVFLMLGLDKGLPGILSNPNLKQFAYYLELTEKAPTQTLVTKLANQYGDDVLAKYLFDIKHHAINVNKGVKDEAASLQVAQFIKWIYEGVTPSKVREKLDVRPETWSRNPYEGVYDEFTRGYIAIRSKSRSPVAI</sequence>
<evidence type="ECO:0000313" key="4">
    <source>
        <dbReference type="Proteomes" id="UP000602510"/>
    </source>
</evidence>
<keyword evidence="1" id="KW-0732">Signal</keyword>
<feature type="chain" id="PRO_5036239753" description="Secreted RxLR effector peptide protein" evidence="1">
    <location>
        <begin position="22"/>
        <end position="225"/>
    </location>
</feature>
<evidence type="ECO:0000313" key="2">
    <source>
        <dbReference type="EMBL" id="KAF4045624.1"/>
    </source>
</evidence>
<gene>
    <name evidence="2" type="ORF">GN244_ATG02075</name>
    <name evidence="3" type="ORF">GN958_ATG08357</name>
</gene>
<evidence type="ECO:0000313" key="3">
    <source>
        <dbReference type="EMBL" id="KAF4142444.1"/>
    </source>
</evidence>